<dbReference type="EMBL" id="JSVC01000019">
    <property type="protein sequence ID" value="KIC93549.1"/>
    <property type="molecule type" value="Genomic_DNA"/>
</dbReference>
<reference evidence="2 3" key="1">
    <citation type="submission" date="2014-11" db="EMBL/GenBank/DDBJ databases">
        <title>Genome sequence of Flavihumibacter solisilvae 3-3.</title>
        <authorList>
            <person name="Zhou G."/>
            <person name="Li M."/>
            <person name="Wang G."/>
        </authorList>
    </citation>
    <scope>NUCLEOTIDE SEQUENCE [LARGE SCALE GENOMIC DNA]</scope>
    <source>
        <strain evidence="2 3">3-3</strain>
    </source>
</reference>
<proteinExistence type="predicted"/>
<dbReference type="RefSeq" id="WP_152616868.1">
    <property type="nucleotide sequence ID" value="NZ_JSVC01000019.1"/>
</dbReference>
<evidence type="ECO:0000313" key="2">
    <source>
        <dbReference type="EMBL" id="KIC93549.1"/>
    </source>
</evidence>
<evidence type="ECO:0000313" key="3">
    <source>
        <dbReference type="Proteomes" id="UP000031408"/>
    </source>
</evidence>
<keyword evidence="1" id="KW-0732">Signal</keyword>
<accession>A0A0C1IT08</accession>
<feature type="chain" id="PRO_5002133570" evidence="1">
    <location>
        <begin position="20"/>
        <end position="74"/>
    </location>
</feature>
<protein>
    <submittedName>
        <fullName evidence="2">Uncharacterized protein</fullName>
    </submittedName>
</protein>
<keyword evidence="3" id="KW-1185">Reference proteome</keyword>
<dbReference type="Proteomes" id="UP000031408">
    <property type="component" value="Unassembled WGS sequence"/>
</dbReference>
<dbReference type="AlphaFoldDB" id="A0A0C1IT08"/>
<sequence length="74" mass="7975">MKRFFLPACLALSVVAAFAFKPTTYALYKANSSPLCIPETQCTVFQGDDCGHTVYSSDQGTNGACMTPVDYGRP</sequence>
<comment type="caution">
    <text evidence="2">The sequence shown here is derived from an EMBL/GenBank/DDBJ whole genome shotgun (WGS) entry which is preliminary data.</text>
</comment>
<feature type="signal peptide" evidence="1">
    <location>
        <begin position="1"/>
        <end position="19"/>
    </location>
</feature>
<gene>
    <name evidence="2" type="ORF">OI18_17575</name>
</gene>
<evidence type="ECO:0000256" key="1">
    <source>
        <dbReference type="SAM" id="SignalP"/>
    </source>
</evidence>
<name>A0A0C1IT08_9BACT</name>
<organism evidence="2 3">
    <name type="scientific">Flavihumibacter solisilvae</name>
    <dbReference type="NCBI Taxonomy" id="1349421"/>
    <lineage>
        <taxon>Bacteria</taxon>
        <taxon>Pseudomonadati</taxon>
        <taxon>Bacteroidota</taxon>
        <taxon>Chitinophagia</taxon>
        <taxon>Chitinophagales</taxon>
        <taxon>Chitinophagaceae</taxon>
        <taxon>Flavihumibacter</taxon>
    </lineage>
</organism>